<proteinExistence type="predicted"/>
<dbReference type="Proteomes" id="UP000195447">
    <property type="component" value="Unassembled WGS sequence"/>
</dbReference>
<evidence type="ECO:0000313" key="2">
    <source>
        <dbReference type="Proteomes" id="UP000195447"/>
    </source>
</evidence>
<accession>A0A1Y3VX08</accession>
<dbReference type="Pfam" id="PF12669">
    <property type="entry name" value="FeoB_associated"/>
    <property type="match status" value="1"/>
</dbReference>
<gene>
    <name evidence="1" type="ORF">B5F14_01495</name>
</gene>
<sequence length="58" mass="6514">MGDVIVLIVLVLIVGLVLRSMYTQRKNPKQCTGDCTTCGTSSCKIDWDAIRKDIREQK</sequence>
<dbReference type="RefSeq" id="WP_015536020.1">
    <property type="nucleotide sequence ID" value="NZ_CALHAA010000033.1"/>
</dbReference>
<keyword evidence="2" id="KW-1185">Reference proteome</keyword>
<comment type="caution">
    <text evidence="1">The sequence shown here is derived from an EMBL/GenBank/DDBJ whole genome shotgun (WGS) entry which is preliminary data.</text>
</comment>
<organism evidence="1 2">
    <name type="scientific">Faecalitalea cylindroides</name>
    <dbReference type="NCBI Taxonomy" id="39483"/>
    <lineage>
        <taxon>Bacteria</taxon>
        <taxon>Bacillati</taxon>
        <taxon>Bacillota</taxon>
        <taxon>Erysipelotrichia</taxon>
        <taxon>Erysipelotrichales</taxon>
        <taxon>Erysipelotrichaceae</taxon>
        <taxon>Faecalitalea</taxon>
    </lineage>
</organism>
<name>A0A1Y3VX08_9FIRM</name>
<dbReference type="EMBL" id="NFKM01000002">
    <property type="protein sequence ID" value="OUP61655.1"/>
    <property type="molecule type" value="Genomic_DNA"/>
</dbReference>
<evidence type="ECO:0000313" key="1">
    <source>
        <dbReference type="EMBL" id="OUP61655.1"/>
    </source>
</evidence>
<dbReference type="AlphaFoldDB" id="A0A1Y3VX08"/>
<protein>
    <submittedName>
        <fullName evidence="1">FeoB-associated Cys-rich membrane protein</fullName>
    </submittedName>
</protein>
<reference evidence="2" key="1">
    <citation type="submission" date="2017-04" db="EMBL/GenBank/DDBJ databases">
        <title>Function of individual gut microbiota members based on whole genome sequencing of pure cultures obtained from chicken caecum.</title>
        <authorList>
            <person name="Medvecky M."/>
            <person name="Cejkova D."/>
            <person name="Polansky O."/>
            <person name="Karasova D."/>
            <person name="Kubasova T."/>
            <person name="Cizek A."/>
            <person name="Rychlik I."/>
        </authorList>
    </citation>
    <scope>NUCLEOTIDE SEQUENCE [LARGE SCALE GENOMIC DNA]</scope>
    <source>
        <strain evidence="2">An178</strain>
    </source>
</reference>